<sequence length="117" mass="13394">MSILKHPLFLTLSTLAIAIYLAKMGDVQLPQWVYFYFSDFLCMPVVLSACLASVRIAKKNNTIFIPLGAIIGLTVYYAMYFEWLLPQYNPRYTADIVDVALYILGAGLFYGFQKRLY</sequence>
<dbReference type="OrthoDB" id="1447802at2"/>
<evidence type="ECO:0000256" key="1">
    <source>
        <dbReference type="SAM" id="Phobius"/>
    </source>
</evidence>
<dbReference type="AlphaFoldDB" id="A0A1H3YSC0"/>
<feature type="transmembrane region" description="Helical" evidence="1">
    <location>
        <begin position="92"/>
        <end position="112"/>
    </location>
</feature>
<keyword evidence="1" id="KW-0472">Membrane</keyword>
<evidence type="ECO:0000313" key="2">
    <source>
        <dbReference type="EMBL" id="SEA13958.1"/>
    </source>
</evidence>
<feature type="transmembrane region" description="Helical" evidence="1">
    <location>
        <begin position="61"/>
        <end position="80"/>
    </location>
</feature>
<proteinExistence type="predicted"/>
<gene>
    <name evidence="2" type="ORF">SAMN04487990_10751</name>
</gene>
<dbReference type="STRING" id="283786.SAMN04487990_10751"/>
<dbReference type="EMBL" id="FNQK01000007">
    <property type="protein sequence ID" value="SEA13958.1"/>
    <property type="molecule type" value="Genomic_DNA"/>
</dbReference>
<dbReference type="Proteomes" id="UP000198846">
    <property type="component" value="Unassembled WGS sequence"/>
</dbReference>
<feature type="transmembrane region" description="Helical" evidence="1">
    <location>
        <begin position="34"/>
        <end position="54"/>
    </location>
</feature>
<keyword evidence="3" id="KW-1185">Reference proteome</keyword>
<accession>A0A1H3YSC0</accession>
<keyword evidence="1" id="KW-1133">Transmembrane helix</keyword>
<organism evidence="2 3">
    <name type="scientific">Bizionia paragorgiae</name>
    <dbReference type="NCBI Taxonomy" id="283786"/>
    <lineage>
        <taxon>Bacteria</taxon>
        <taxon>Pseudomonadati</taxon>
        <taxon>Bacteroidota</taxon>
        <taxon>Flavobacteriia</taxon>
        <taxon>Flavobacteriales</taxon>
        <taxon>Flavobacteriaceae</taxon>
        <taxon>Bizionia</taxon>
    </lineage>
</organism>
<keyword evidence="1" id="KW-0812">Transmembrane</keyword>
<protein>
    <recommendedName>
        <fullName evidence="4">Magnesium citrate secondary transporter</fullName>
    </recommendedName>
</protein>
<evidence type="ECO:0000313" key="3">
    <source>
        <dbReference type="Proteomes" id="UP000198846"/>
    </source>
</evidence>
<reference evidence="2 3" key="1">
    <citation type="submission" date="2016-10" db="EMBL/GenBank/DDBJ databases">
        <authorList>
            <person name="de Groot N.N."/>
        </authorList>
    </citation>
    <scope>NUCLEOTIDE SEQUENCE [LARGE SCALE GENOMIC DNA]</scope>
    <source>
        <strain evidence="2 3">DSM 23842</strain>
    </source>
</reference>
<name>A0A1H3YSC0_BIZPA</name>
<evidence type="ECO:0008006" key="4">
    <source>
        <dbReference type="Google" id="ProtNLM"/>
    </source>
</evidence>
<dbReference type="RefSeq" id="WP_092133370.1">
    <property type="nucleotide sequence ID" value="NZ_FNQK01000007.1"/>
</dbReference>